<dbReference type="EMBL" id="CAJNOV010003656">
    <property type="protein sequence ID" value="CAF1149483.1"/>
    <property type="molecule type" value="Genomic_DNA"/>
</dbReference>
<dbReference type="SUPFAM" id="SSF49599">
    <property type="entry name" value="TRAF domain-like"/>
    <property type="match status" value="1"/>
</dbReference>
<accession>A0A814SQ64</accession>
<dbReference type="PIRSF" id="PIRSF015614">
    <property type="entry name" value="TRAF"/>
    <property type="match status" value="1"/>
</dbReference>
<dbReference type="PANTHER" id="PTHR10131">
    <property type="entry name" value="TNF RECEPTOR ASSOCIATED FACTOR"/>
    <property type="match status" value="1"/>
</dbReference>
<dbReference type="GO" id="GO:0042981">
    <property type="term" value="P:regulation of apoptotic process"/>
    <property type="evidence" value="ECO:0007669"/>
    <property type="project" value="InterPro"/>
</dbReference>
<dbReference type="AlphaFoldDB" id="A0A814SQ64"/>
<dbReference type="InterPro" id="IPR049342">
    <property type="entry name" value="TRAF1-6_MATH_dom"/>
</dbReference>
<dbReference type="GO" id="GO:0043122">
    <property type="term" value="P:regulation of canonical NF-kappaB signal transduction"/>
    <property type="evidence" value="ECO:0007669"/>
    <property type="project" value="TreeGrafter"/>
</dbReference>
<dbReference type="Proteomes" id="UP000663855">
    <property type="component" value="Unassembled WGS sequence"/>
</dbReference>
<evidence type="ECO:0000259" key="8">
    <source>
        <dbReference type="PROSITE" id="PS50144"/>
    </source>
</evidence>
<evidence type="ECO:0000313" key="10">
    <source>
        <dbReference type="EMBL" id="CAF1386137.1"/>
    </source>
</evidence>
<name>A0A814SQ64_9BILA</name>
<protein>
    <submittedName>
        <fullName evidence="9">Uncharacterized protein</fullName>
    </submittedName>
</protein>
<keyword evidence="5" id="KW-0862">Zinc</keyword>
<comment type="caution">
    <text evidence="9">The sequence shown here is derived from an EMBL/GenBank/DDBJ whole genome shotgun (WGS) entry which is preliminary data.</text>
</comment>
<evidence type="ECO:0000313" key="9">
    <source>
        <dbReference type="EMBL" id="CAF1149483.1"/>
    </source>
</evidence>
<keyword evidence="3" id="KW-0479">Metal-binding</keyword>
<evidence type="ECO:0000256" key="6">
    <source>
        <dbReference type="PROSITE-ProRule" id="PRU00175"/>
    </source>
</evidence>
<comment type="subcellular location">
    <subcellularLocation>
        <location evidence="1">Cytoplasm</location>
    </subcellularLocation>
</comment>
<dbReference type="GO" id="GO:0007165">
    <property type="term" value="P:signal transduction"/>
    <property type="evidence" value="ECO:0007669"/>
    <property type="project" value="InterPro"/>
</dbReference>
<evidence type="ECO:0000256" key="5">
    <source>
        <dbReference type="ARBA" id="ARBA00022833"/>
    </source>
</evidence>
<dbReference type="SMART" id="SM00061">
    <property type="entry name" value="MATH"/>
    <property type="match status" value="1"/>
</dbReference>
<evidence type="ECO:0000313" key="11">
    <source>
        <dbReference type="Proteomes" id="UP000663855"/>
    </source>
</evidence>
<dbReference type="PROSITE" id="PS50089">
    <property type="entry name" value="ZF_RING_2"/>
    <property type="match status" value="1"/>
</dbReference>
<proteinExistence type="predicted"/>
<dbReference type="Pfam" id="PF21355">
    <property type="entry name" value="TRAF-mep_MATH"/>
    <property type="match status" value="1"/>
</dbReference>
<dbReference type="InterPro" id="IPR001841">
    <property type="entry name" value="Znf_RING"/>
</dbReference>
<dbReference type="InterPro" id="IPR013083">
    <property type="entry name" value="Znf_RING/FYVE/PHD"/>
</dbReference>
<feature type="domain" description="MATH" evidence="8">
    <location>
        <begin position="174"/>
        <end position="316"/>
    </location>
</feature>
<dbReference type="InterPro" id="IPR012227">
    <property type="entry name" value="TNF_rcpt-assoc_TRAF_met"/>
</dbReference>
<dbReference type="PROSITE" id="PS00518">
    <property type="entry name" value="ZF_RING_1"/>
    <property type="match status" value="1"/>
</dbReference>
<dbReference type="Pfam" id="PF13923">
    <property type="entry name" value="zf-C3HC4_2"/>
    <property type="match status" value="1"/>
</dbReference>
<dbReference type="PANTHER" id="PTHR10131:SF94">
    <property type="entry name" value="TNF RECEPTOR-ASSOCIATED FACTOR 4"/>
    <property type="match status" value="1"/>
</dbReference>
<evidence type="ECO:0000256" key="1">
    <source>
        <dbReference type="ARBA" id="ARBA00004496"/>
    </source>
</evidence>
<keyword evidence="4 6" id="KW-0863">Zinc-finger</keyword>
<dbReference type="Gene3D" id="3.30.40.10">
    <property type="entry name" value="Zinc/RING finger domain, C3HC4 (zinc finger)"/>
    <property type="match status" value="1"/>
</dbReference>
<dbReference type="InterPro" id="IPR017907">
    <property type="entry name" value="Znf_RING_CS"/>
</dbReference>
<gene>
    <name evidence="9" type="ORF">CJN711_LOCUS9453</name>
    <name evidence="10" type="ORF">KQP761_LOCUS8972</name>
</gene>
<feature type="domain" description="RING-type" evidence="7">
    <location>
        <begin position="18"/>
        <end position="56"/>
    </location>
</feature>
<dbReference type="Gene3D" id="2.60.210.10">
    <property type="entry name" value="Apoptosis, Tumor Necrosis Factor Receptor Associated Protein 2, Chain A"/>
    <property type="match status" value="1"/>
</dbReference>
<dbReference type="OrthoDB" id="6499288at2759"/>
<dbReference type="InterPro" id="IPR008974">
    <property type="entry name" value="TRAF-like"/>
</dbReference>
<evidence type="ECO:0000259" key="7">
    <source>
        <dbReference type="PROSITE" id="PS50089"/>
    </source>
</evidence>
<reference evidence="9" key="1">
    <citation type="submission" date="2021-02" db="EMBL/GenBank/DDBJ databases">
        <authorList>
            <person name="Nowell W R."/>
        </authorList>
    </citation>
    <scope>NUCLEOTIDE SEQUENCE</scope>
</reference>
<dbReference type="GO" id="GO:0008270">
    <property type="term" value="F:zinc ion binding"/>
    <property type="evidence" value="ECO:0007669"/>
    <property type="project" value="UniProtKB-KW"/>
</dbReference>
<evidence type="ECO:0000256" key="2">
    <source>
        <dbReference type="ARBA" id="ARBA00022490"/>
    </source>
</evidence>
<sequence>MVGFNSENRNAIDVKYICQICNLILRNPVQLDCGHRFCSSCLDTEFQASIACHQCQRVTSTNNTFYDRGIQNDMEKISINCYACCWSGLFKNYEEHLTKYHLNASHKSKIKNNIMFQLKLITEKFRELSTNLQILKAITQQLVNQSALYQLGTEEKIPSVENIHQNQTNVSAHNGILLWRINNIKDRSNNSESATSPPFYTSLDGYKLCVRLYFNGNDTDQSTYSSIFIVLMRGDYDAILDWPFNYQVIFCLYNLINQDNHIIESFQPDINLKAFQKPQSDMNVGCGISKFIPRTLFEQENNSFIHDDSIYIKVMIRKNPIANFILPYVMKIDLAWPIYIQEEIIQELIQRYPIQSFKLSLTFKSSTL</sequence>
<dbReference type="PROSITE" id="PS50144">
    <property type="entry name" value="MATH"/>
    <property type="match status" value="1"/>
</dbReference>
<dbReference type="GO" id="GO:0005737">
    <property type="term" value="C:cytoplasm"/>
    <property type="evidence" value="ECO:0007669"/>
    <property type="project" value="UniProtKB-SubCell"/>
</dbReference>
<evidence type="ECO:0000256" key="3">
    <source>
        <dbReference type="ARBA" id="ARBA00022723"/>
    </source>
</evidence>
<dbReference type="SUPFAM" id="SSF57850">
    <property type="entry name" value="RING/U-box"/>
    <property type="match status" value="1"/>
</dbReference>
<evidence type="ECO:0000256" key="4">
    <source>
        <dbReference type="ARBA" id="ARBA00022771"/>
    </source>
</evidence>
<dbReference type="EMBL" id="CAJNOW010003550">
    <property type="protein sequence ID" value="CAF1386137.1"/>
    <property type="molecule type" value="Genomic_DNA"/>
</dbReference>
<dbReference type="InterPro" id="IPR002083">
    <property type="entry name" value="MATH/TRAF_dom"/>
</dbReference>
<dbReference type="SMART" id="SM00184">
    <property type="entry name" value="RING"/>
    <property type="match status" value="1"/>
</dbReference>
<dbReference type="Proteomes" id="UP000663834">
    <property type="component" value="Unassembled WGS sequence"/>
</dbReference>
<keyword evidence="2" id="KW-0963">Cytoplasm</keyword>
<organism evidence="9 11">
    <name type="scientific">Rotaria magnacalcarata</name>
    <dbReference type="NCBI Taxonomy" id="392030"/>
    <lineage>
        <taxon>Eukaryota</taxon>
        <taxon>Metazoa</taxon>
        <taxon>Spiralia</taxon>
        <taxon>Gnathifera</taxon>
        <taxon>Rotifera</taxon>
        <taxon>Eurotatoria</taxon>
        <taxon>Bdelloidea</taxon>
        <taxon>Philodinida</taxon>
        <taxon>Philodinidae</taxon>
        <taxon>Rotaria</taxon>
    </lineage>
</organism>